<feature type="region of interest" description="Disordered" evidence="1">
    <location>
        <begin position="46"/>
        <end position="71"/>
    </location>
</feature>
<dbReference type="EMBL" id="CAKMMF010000006">
    <property type="protein sequence ID" value="CAH1200713.1"/>
    <property type="molecule type" value="Genomic_DNA"/>
</dbReference>
<evidence type="ECO:0000256" key="2">
    <source>
        <dbReference type="SAM" id="SignalP"/>
    </source>
</evidence>
<keyword evidence="4" id="KW-1185">Reference proteome</keyword>
<evidence type="ECO:0008006" key="5">
    <source>
        <dbReference type="Google" id="ProtNLM"/>
    </source>
</evidence>
<feature type="signal peptide" evidence="2">
    <location>
        <begin position="1"/>
        <end position="23"/>
    </location>
</feature>
<dbReference type="PROSITE" id="PS51257">
    <property type="entry name" value="PROKAR_LIPOPROTEIN"/>
    <property type="match status" value="1"/>
</dbReference>
<evidence type="ECO:0000256" key="1">
    <source>
        <dbReference type="SAM" id="MobiDB-lite"/>
    </source>
</evidence>
<name>A0ABN8G664_9BACL</name>
<sequence>MKAMTIWRYVLIIGCVSMGMVMASCGVNDSGKSDVKGTDAATGNIDADYSNNPSIASGAPDGAADSKQGDRQQEFKFPKSVKLQFQRVELIELSKEQAGGTWEHTQTISFGEIDGEPVLLEVYKTHDQKALCGLSYERVVLIEYKKEKYRYQDCFSASLEDENPEQHAALFLLGYKHEESRDSTLIVHGAAELSANGPGRMAYFYFDVAQGRWYGFEDWGLPRVVDLDGDGIAELVNQFQGLHMQWPDITVYRWTNRILEKSPSLKSLIGLPNESYSAAILDDQARINVTAVMNVENEHKVTASYKYTNGEIYVE</sequence>
<proteinExistence type="predicted"/>
<reference evidence="3" key="1">
    <citation type="submission" date="2022-01" db="EMBL/GenBank/DDBJ databases">
        <authorList>
            <person name="Criscuolo A."/>
        </authorList>
    </citation>
    <scope>NUCLEOTIDE SEQUENCE</scope>
    <source>
        <strain evidence="3">CIP111893</strain>
    </source>
</reference>
<dbReference type="RefSeq" id="WP_236339877.1">
    <property type="nucleotide sequence ID" value="NZ_CAKMMF010000006.1"/>
</dbReference>
<accession>A0ABN8G664</accession>
<protein>
    <recommendedName>
        <fullName evidence="5">VCBS repeat-containing protein</fullName>
    </recommendedName>
</protein>
<evidence type="ECO:0000313" key="3">
    <source>
        <dbReference type="EMBL" id="CAH1200713.1"/>
    </source>
</evidence>
<comment type="caution">
    <text evidence="3">The sequence shown here is derived from an EMBL/GenBank/DDBJ whole genome shotgun (WGS) entry which is preliminary data.</text>
</comment>
<evidence type="ECO:0000313" key="4">
    <source>
        <dbReference type="Proteomes" id="UP000838686"/>
    </source>
</evidence>
<feature type="chain" id="PRO_5046176733" description="VCBS repeat-containing protein" evidence="2">
    <location>
        <begin position="24"/>
        <end position="315"/>
    </location>
</feature>
<keyword evidence="2" id="KW-0732">Signal</keyword>
<dbReference type="Proteomes" id="UP000838686">
    <property type="component" value="Unassembled WGS sequence"/>
</dbReference>
<organism evidence="3 4">
    <name type="scientific">Paenibacillus plantiphilus</name>
    <dbReference type="NCBI Taxonomy" id="2905650"/>
    <lineage>
        <taxon>Bacteria</taxon>
        <taxon>Bacillati</taxon>
        <taxon>Bacillota</taxon>
        <taxon>Bacilli</taxon>
        <taxon>Bacillales</taxon>
        <taxon>Paenibacillaceae</taxon>
        <taxon>Paenibacillus</taxon>
    </lineage>
</organism>
<gene>
    <name evidence="3" type="ORF">PAECIP111893_01541</name>
</gene>